<gene>
    <name evidence="2" type="ORF">GCM10010421_19830</name>
</gene>
<dbReference type="Proteomes" id="UP001500460">
    <property type="component" value="Unassembled WGS sequence"/>
</dbReference>
<dbReference type="EMBL" id="BAAATK010000009">
    <property type="protein sequence ID" value="GAA2431334.1"/>
    <property type="molecule type" value="Genomic_DNA"/>
</dbReference>
<sequence>MTTATFTPAPGRSGATVPRGGHPHRLGDALRAVRVFLGATFDVIALGEHRMEAGVHRR</sequence>
<protein>
    <submittedName>
        <fullName evidence="2">Uncharacterized protein</fullName>
    </submittedName>
</protein>
<evidence type="ECO:0000256" key="1">
    <source>
        <dbReference type="SAM" id="MobiDB-lite"/>
    </source>
</evidence>
<name>A0ABP5WMX1_9ACTN</name>
<dbReference type="RefSeq" id="WP_344601730.1">
    <property type="nucleotide sequence ID" value="NZ_BAAATK010000009.1"/>
</dbReference>
<accession>A0ABP5WMX1</accession>
<feature type="region of interest" description="Disordered" evidence="1">
    <location>
        <begin position="1"/>
        <end position="24"/>
    </location>
</feature>
<organism evidence="2 3">
    <name type="scientific">Streptomyces glaucus</name>
    <dbReference type="NCBI Taxonomy" id="284029"/>
    <lineage>
        <taxon>Bacteria</taxon>
        <taxon>Bacillati</taxon>
        <taxon>Actinomycetota</taxon>
        <taxon>Actinomycetes</taxon>
        <taxon>Kitasatosporales</taxon>
        <taxon>Streptomycetaceae</taxon>
        <taxon>Streptomyces</taxon>
    </lineage>
</organism>
<keyword evidence="3" id="KW-1185">Reference proteome</keyword>
<reference evidence="3" key="1">
    <citation type="journal article" date="2019" name="Int. J. Syst. Evol. Microbiol.">
        <title>The Global Catalogue of Microorganisms (GCM) 10K type strain sequencing project: providing services to taxonomists for standard genome sequencing and annotation.</title>
        <authorList>
            <consortium name="The Broad Institute Genomics Platform"/>
            <consortium name="The Broad Institute Genome Sequencing Center for Infectious Disease"/>
            <person name="Wu L."/>
            <person name="Ma J."/>
        </authorList>
    </citation>
    <scope>NUCLEOTIDE SEQUENCE [LARGE SCALE GENOMIC DNA]</scope>
    <source>
        <strain evidence="3">JCM 6922</strain>
    </source>
</reference>
<evidence type="ECO:0000313" key="3">
    <source>
        <dbReference type="Proteomes" id="UP001500460"/>
    </source>
</evidence>
<comment type="caution">
    <text evidence="2">The sequence shown here is derived from an EMBL/GenBank/DDBJ whole genome shotgun (WGS) entry which is preliminary data.</text>
</comment>
<proteinExistence type="predicted"/>
<evidence type="ECO:0000313" key="2">
    <source>
        <dbReference type="EMBL" id="GAA2431334.1"/>
    </source>
</evidence>